<feature type="region of interest" description="Disordered" evidence="1">
    <location>
        <begin position="306"/>
        <end position="369"/>
    </location>
</feature>
<protein>
    <recommendedName>
        <fullName evidence="3">DUF4340 domain-containing protein</fullName>
    </recommendedName>
</protein>
<name>A0A450Y838_9GAMM</name>
<keyword evidence="2" id="KW-1133">Transmembrane helix</keyword>
<gene>
    <name evidence="6" type="ORF">BECKSD772D_GA0070982_10857</name>
    <name evidence="5" type="ORF">BECKSD772E_GA0070983_101132</name>
    <name evidence="4" type="ORF">BECKSD772F_GA0070984_101737</name>
</gene>
<evidence type="ECO:0000259" key="3">
    <source>
        <dbReference type="Pfam" id="PF14238"/>
    </source>
</evidence>
<proteinExistence type="predicted"/>
<accession>A0A450Y838</accession>
<evidence type="ECO:0000256" key="1">
    <source>
        <dbReference type="SAM" id="MobiDB-lite"/>
    </source>
</evidence>
<feature type="compositionally biased region" description="Basic and acidic residues" evidence="1">
    <location>
        <begin position="355"/>
        <end position="369"/>
    </location>
</feature>
<dbReference type="EMBL" id="CAADHB010000085">
    <property type="protein sequence ID" value="VFK80108.1"/>
    <property type="molecule type" value="Genomic_DNA"/>
</dbReference>
<dbReference type="Pfam" id="PF14238">
    <property type="entry name" value="DUF4340"/>
    <property type="match status" value="1"/>
</dbReference>
<evidence type="ECO:0000256" key="2">
    <source>
        <dbReference type="SAM" id="Phobius"/>
    </source>
</evidence>
<reference evidence="4" key="1">
    <citation type="submission" date="2019-02" db="EMBL/GenBank/DDBJ databases">
        <authorList>
            <person name="Gruber-Vodicka R. H."/>
            <person name="Seah K. B. B."/>
        </authorList>
    </citation>
    <scope>NUCLEOTIDE SEQUENCE</scope>
    <source>
        <strain evidence="6">BECK_S127</strain>
        <strain evidence="5">BECK_S1320</strain>
        <strain evidence="4">BECK_S1321</strain>
    </source>
</reference>
<evidence type="ECO:0000313" key="4">
    <source>
        <dbReference type="EMBL" id="VFK37678.1"/>
    </source>
</evidence>
<organism evidence="4">
    <name type="scientific">Candidatus Kentrum sp. SD</name>
    <dbReference type="NCBI Taxonomy" id="2126332"/>
    <lineage>
        <taxon>Bacteria</taxon>
        <taxon>Pseudomonadati</taxon>
        <taxon>Pseudomonadota</taxon>
        <taxon>Gammaproteobacteria</taxon>
        <taxon>Candidatus Kentrum</taxon>
    </lineage>
</organism>
<keyword evidence="2" id="KW-0812">Transmembrane</keyword>
<dbReference type="EMBL" id="CAADFU010000011">
    <property type="protein sequence ID" value="VFK41338.1"/>
    <property type="molecule type" value="Genomic_DNA"/>
</dbReference>
<dbReference type="AlphaFoldDB" id="A0A450Y838"/>
<keyword evidence="2" id="KW-0472">Membrane</keyword>
<feature type="domain" description="DUF4340" evidence="3">
    <location>
        <begin position="71"/>
        <end position="258"/>
    </location>
</feature>
<evidence type="ECO:0000313" key="5">
    <source>
        <dbReference type="EMBL" id="VFK41338.1"/>
    </source>
</evidence>
<feature type="transmembrane region" description="Helical" evidence="2">
    <location>
        <begin position="7"/>
        <end position="26"/>
    </location>
</feature>
<dbReference type="EMBL" id="CAADFR010000017">
    <property type="protein sequence ID" value="VFK37678.1"/>
    <property type="molecule type" value="Genomic_DNA"/>
</dbReference>
<feature type="compositionally biased region" description="Basic and acidic residues" evidence="1">
    <location>
        <begin position="336"/>
        <end position="349"/>
    </location>
</feature>
<dbReference type="InterPro" id="IPR025641">
    <property type="entry name" value="DUF4340"/>
</dbReference>
<sequence length="409" mass="45410">MRKQGNFLILVLVTIVVISAATYVQWGSDNTVTEGKPLFPGLIEKLDQATHARISKGESVTELQRQEEGAWRVRNRANYPADLAKVHELLLGTAGLERLEQKTRNPERYARLGLSEVADKGDDAMRILIRNEEGTSLADFFVGKRGGAKGRRAQDALYVRIQGDPMVWLVEGNLPYASETTDWLEGEILRLDKMRIRGARITHPDGEQVIVERDGRAAMDYRLIGLPEGAEPKSTYTINSVASEMAKLRLQDVRSAKEMDFSRGEPGVKVLLTTFDGMRITLENRRIGEDVFTRLDADFDAALIEPENDGSQQGKAHSKKGDAPGLIASGNNAENTHGDDVGKEKKIAKGEPSAEEPKTRDPASVKKEAATLSGQWRDWIYLLPKYRLNNLTRRMSDLTKEPTAKADAS</sequence>
<evidence type="ECO:0000313" key="6">
    <source>
        <dbReference type="EMBL" id="VFK80108.1"/>
    </source>
</evidence>